<evidence type="ECO:0000313" key="1">
    <source>
        <dbReference type="EMBL" id="MBN0989928.1"/>
    </source>
</evidence>
<comment type="caution">
    <text evidence="1">The sequence shown here is derived from an EMBL/GenBank/DDBJ whole genome shotgun (WGS) entry which is preliminary data.</text>
</comment>
<proteinExistence type="predicted"/>
<sequence length="101" mass="11916">MNRVELAKDVLTKNSNVLYGIFGVIASSGYFPPSPFLNEFLMVGYDPCDQDERMGRWRPFFLSDDEYDQVLGWWRRQHPEATVNQLGVRSWNEWVQEILEN</sequence>
<dbReference type="RefSeq" id="WP_205214561.1">
    <property type="nucleotide sequence ID" value="NZ_JAFFZP010000099.1"/>
</dbReference>
<dbReference type="Proteomes" id="UP000760472">
    <property type="component" value="Unassembled WGS sequence"/>
</dbReference>
<gene>
    <name evidence="1" type="ORF">JW498_21470</name>
</gene>
<reference evidence="1 2" key="1">
    <citation type="submission" date="2021-02" db="EMBL/GenBank/DDBJ databases">
        <title>A novel species of genus Amphritea isolated from a fishpond in China.</title>
        <authorList>
            <person name="Lu H."/>
        </authorList>
    </citation>
    <scope>NUCLEOTIDE SEQUENCE [LARGE SCALE GENOMIC DNA]</scope>
    <source>
        <strain evidence="1 2">RP18W</strain>
    </source>
</reference>
<dbReference type="EMBL" id="JAFFZP010000099">
    <property type="protein sequence ID" value="MBN0989928.1"/>
    <property type="molecule type" value="Genomic_DNA"/>
</dbReference>
<evidence type="ECO:0000313" key="2">
    <source>
        <dbReference type="Proteomes" id="UP000760472"/>
    </source>
</evidence>
<keyword evidence="2" id="KW-1185">Reference proteome</keyword>
<protein>
    <submittedName>
        <fullName evidence="1">Uncharacterized protein</fullName>
    </submittedName>
</protein>
<name>A0ABS2WDY2_9GAMM</name>
<accession>A0ABS2WDY2</accession>
<organism evidence="1 2">
    <name type="scientific">Amphritea pacifica</name>
    <dbReference type="NCBI Taxonomy" id="2811233"/>
    <lineage>
        <taxon>Bacteria</taxon>
        <taxon>Pseudomonadati</taxon>
        <taxon>Pseudomonadota</taxon>
        <taxon>Gammaproteobacteria</taxon>
        <taxon>Oceanospirillales</taxon>
        <taxon>Oceanospirillaceae</taxon>
        <taxon>Amphritea</taxon>
    </lineage>
</organism>